<feature type="non-terminal residue" evidence="3">
    <location>
        <position position="1"/>
    </location>
</feature>
<dbReference type="Gramene" id="TVU48995">
    <property type="protein sequence ID" value="TVU48995"/>
    <property type="gene ID" value="EJB05_00284"/>
</dbReference>
<dbReference type="Proteomes" id="UP000324897">
    <property type="component" value="Chromosome 6"/>
</dbReference>
<organism evidence="3 4">
    <name type="scientific">Eragrostis curvula</name>
    <name type="common">weeping love grass</name>
    <dbReference type="NCBI Taxonomy" id="38414"/>
    <lineage>
        <taxon>Eukaryota</taxon>
        <taxon>Viridiplantae</taxon>
        <taxon>Streptophyta</taxon>
        <taxon>Embryophyta</taxon>
        <taxon>Tracheophyta</taxon>
        <taxon>Spermatophyta</taxon>
        <taxon>Magnoliopsida</taxon>
        <taxon>Liliopsida</taxon>
        <taxon>Poales</taxon>
        <taxon>Poaceae</taxon>
        <taxon>PACMAD clade</taxon>
        <taxon>Chloridoideae</taxon>
        <taxon>Eragrostideae</taxon>
        <taxon>Eragrostidinae</taxon>
        <taxon>Eragrostis</taxon>
    </lineage>
</organism>
<keyword evidence="4" id="KW-1185">Reference proteome</keyword>
<evidence type="ECO:0000256" key="1">
    <source>
        <dbReference type="ARBA" id="ARBA00009995"/>
    </source>
</evidence>
<reference evidence="3 4" key="1">
    <citation type="journal article" date="2019" name="Sci. Rep.">
        <title>A high-quality genome of Eragrostis curvula grass provides insights into Poaceae evolution and supports new strategies to enhance forage quality.</title>
        <authorList>
            <person name="Carballo J."/>
            <person name="Santos B.A.C.M."/>
            <person name="Zappacosta D."/>
            <person name="Garbus I."/>
            <person name="Selva J.P."/>
            <person name="Gallo C.A."/>
            <person name="Diaz A."/>
            <person name="Albertini E."/>
            <person name="Caccamo M."/>
            <person name="Echenique V."/>
        </authorList>
    </citation>
    <scope>NUCLEOTIDE SEQUENCE [LARGE SCALE GENOMIC DNA]</scope>
    <source>
        <strain evidence="4">cv. Victoria</strain>
        <tissue evidence="3">Leaf</tissue>
    </source>
</reference>
<dbReference type="EMBL" id="RWGY01000002">
    <property type="protein sequence ID" value="TVU48995.1"/>
    <property type="molecule type" value="Genomic_DNA"/>
</dbReference>
<gene>
    <name evidence="3" type="ORF">EJB05_00284</name>
</gene>
<comment type="similarity">
    <text evidence="1">Belongs to the UDP-glycosyltransferase family.</text>
</comment>
<dbReference type="InterPro" id="IPR050481">
    <property type="entry name" value="UDP-glycosyltransf_plant"/>
</dbReference>
<sequence length="171" mass="17666">MDALPSPAAALVVEFTSTTMLDVARELGVPSYVYFASSAAMLALLMLRLPALHDDEEFGETVDVPGLPPVPAAYVHAGVRDEQAEFELRGHRVPRHAPCGGCCGIIANTAAELEPAVLATIAHGARLPPLYPIGPVIPFGADAGRRVIITSASGGSMRNHGPLSCSSASAA</sequence>
<keyword evidence="2" id="KW-0808">Transferase</keyword>
<evidence type="ECO:0000313" key="3">
    <source>
        <dbReference type="EMBL" id="TVU48995.1"/>
    </source>
</evidence>
<proteinExistence type="inferred from homology"/>
<dbReference type="PANTHER" id="PTHR48048:SF30">
    <property type="entry name" value="GLYCOSYLTRANSFERASE"/>
    <property type="match status" value="1"/>
</dbReference>
<evidence type="ECO:0000313" key="4">
    <source>
        <dbReference type="Proteomes" id="UP000324897"/>
    </source>
</evidence>
<keyword evidence="2" id="KW-0328">Glycosyltransferase</keyword>
<dbReference type="GO" id="GO:0035251">
    <property type="term" value="F:UDP-glucosyltransferase activity"/>
    <property type="evidence" value="ECO:0007669"/>
    <property type="project" value="InterPro"/>
</dbReference>
<protein>
    <submittedName>
        <fullName evidence="3">Uncharacterized protein</fullName>
    </submittedName>
</protein>
<dbReference type="OrthoDB" id="5835829at2759"/>
<name>A0A5J9WM01_9POAL</name>
<dbReference type="Gene3D" id="3.40.50.2000">
    <property type="entry name" value="Glycogen Phosphorylase B"/>
    <property type="match status" value="1"/>
</dbReference>
<evidence type="ECO:0000256" key="2">
    <source>
        <dbReference type="ARBA" id="ARBA00022676"/>
    </source>
</evidence>
<dbReference type="AlphaFoldDB" id="A0A5J9WM01"/>
<accession>A0A5J9WM01</accession>
<dbReference type="SUPFAM" id="SSF53756">
    <property type="entry name" value="UDP-Glycosyltransferase/glycogen phosphorylase"/>
    <property type="match status" value="1"/>
</dbReference>
<comment type="caution">
    <text evidence="3">The sequence shown here is derived from an EMBL/GenBank/DDBJ whole genome shotgun (WGS) entry which is preliminary data.</text>
</comment>
<dbReference type="PANTHER" id="PTHR48048">
    <property type="entry name" value="GLYCOSYLTRANSFERASE"/>
    <property type="match status" value="1"/>
</dbReference>